<sequence length="64" mass="6923">MNLTDSKQDERIRQALRNADSKGRLGVVAAISGIAGGEAELRRIMNGTAELAIMDRAMLAMHLN</sequence>
<gene>
    <name evidence="1" type="ORF">PMO01_17370</name>
</gene>
<dbReference type="EMBL" id="AYMZ01000007">
    <property type="protein sequence ID" value="ETF07030.1"/>
    <property type="molecule type" value="Genomic_DNA"/>
</dbReference>
<protein>
    <submittedName>
        <fullName evidence="1">Uncharacterized protein</fullName>
    </submittedName>
</protein>
<dbReference type="HOGENOM" id="CLU_2864469_0_0_6"/>
<organism evidence="1 2">
    <name type="scientific">Pseudomonas moraviensis R28-S</name>
    <dbReference type="NCBI Taxonomy" id="1395516"/>
    <lineage>
        <taxon>Bacteria</taxon>
        <taxon>Pseudomonadati</taxon>
        <taxon>Pseudomonadota</taxon>
        <taxon>Gammaproteobacteria</taxon>
        <taxon>Pseudomonadales</taxon>
        <taxon>Pseudomonadaceae</taxon>
        <taxon>Pseudomonas</taxon>
    </lineage>
</organism>
<accession>V8R661</accession>
<dbReference type="PATRIC" id="fig|1395516.4.peg.3524"/>
<reference evidence="1 2" key="1">
    <citation type="journal article" date="2014" name="Genome Announc.">
        <title>Draft Genome Sequence of Pseudomonas moraviensis R28-S.</title>
        <authorList>
            <person name="Hunter S.S."/>
            <person name="Yano H."/>
            <person name="Loftie-Eaton W."/>
            <person name="Hughes J."/>
            <person name="De Gelder L."/>
            <person name="Stragier P."/>
            <person name="De Vos P."/>
            <person name="Settles M.L."/>
            <person name="Top E.M."/>
        </authorList>
    </citation>
    <scope>NUCLEOTIDE SEQUENCE [LARGE SCALE GENOMIC DNA]</scope>
    <source>
        <strain evidence="2">R28</strain>
    </source>
</reference>
<dbReference type="RefSeq" id="WP_024013556.1">
    <property type="nucleotide sequence ID" value="NZ_CM002330.1"/>
</dbReference>
<evidence type="ECO:0000313" key="1">
    <source>
        <dbReference type="EMBL" id="ETF07030.1"/>
    </source>
</evidence>
<comment type="caution">
    <text evidence="1">The sequence shown here is derived from an EMBL/GenBank/DDBJ whole genome shotgun (WGS) entry which is preliminary data.</text>
</comment>
<proteinExistence type="predicted"/>
<dbReference type="AlphaFoldDB" id="V8R661"/>
<name>V8R661_9PSED</name>
<dbReference type="Proteomes" id="UP000024771">
    <property type="component" value="Chromosome"/>
</dbReference>
<evidence type="ECO:0000313" key="2">
    <source>
        <dbReference type="Proteomes" id="UP000024771"/>
    </source>
</evidence>